<evidence type="ECO:0000256" key="1">
    <source>
        <dbReference type="ARBA" id="ARBA00022729"/>
    </source>
</evidence>
<name>A0A2U2X9I4_9FLAO</name>
<feature type="domain" description="Secretion system C-terminal sorting" evidence="3">
    <location>
        <begin position="444"/>
        <end position="516"/>
    </location>
</feature>
<dbReference type="NCBIfam" id="TIGR04183">
    <property type="entry name" value="Por_Secre_tail"/>
    <property type="match status" value="1"/>
</dbReference>
<dbReference type="OrthoDB" id="1415098at2"/>
<accession>A0A2U2X9I4</accession>
<dbReference type="InterPro" id="IPR035992">
    <property type="entry name" value="Ricin_B-like_lectins"/>
</dbReference>
<gene>
    <name evidence="6" type="ORF">DIS18_07890</name>
</gene>
<evidence type="ECO:0000259" key="4">
    <source>
        <dbReference type="Pfam" id="PF22826"/>
    </source>
</evidence>
<dbReference type="Gene3D" id="2.80.10.50">
    <property type="match status" value="1"/>
</dbReference>
<reference evidence="6" key="2">
    <citation type="submission" date="2018-05" db="EMBL/GenBank/DDBJ databases">
        <authorList>
            <person name="Lanie J.A."/>
            <person name="Ng W.-L."/>
            <person name="Kazmierczak K.M."/>
            <person name="Andrzejewski T.M."/>
            <person name="Davidsen T.M."/>
            <person name="Wayne K.J."/>
            <person name="Tettelin H."/>
            <person name="Glass J.I."/>
            <person name="Rusch D."/>
            <person name="Podicherti R."/>
            <person name="Tsui H.-C.T."/>
            <person name="Winkler M.E."/>
        </authorList>
    </citation>
    <scope>NUCLEOTIDE SEQUENCE [LARGE SCALE GENOMIC DNA]</scope>
    <source>
        <strain evidence="6">ZY111</strain>
    </source>
</reference>
<dbReference type="Pfam" id="PF18962">
    <property type="entry name" value="Por_Secre_tail"/>
    <property type="match status" value="1"/>
</dbReference>
<feature type="signal peptide" evidence="2">
    <location>
        <begin position="1"/>
        <end position="23"/>
    </location>
</feature>
<sequence length="517" mass="57604">MKTHTLKSILFSFFALLSFVLIAQAPDEDTNPDLNCPASGEFENNNTRNVDIPNSVNLGTVDDRTCYADYSESLVNGKTWGVYNITDGSNHWDAPNTLQPRIERSLSRSLESGVGSFARFEGIFRILEVGDAGSFGQDGTYIAQAKGKHTGGGGPPDPAICLYRAHPVYGTGINADKQVAFDIYAERILERGGSGSGREVVFLKQVNKNEEVSFELEVGFRLEETVFGTKKVHYCDAVIGGEAFNWNIPDPERGIESGIRYGAYRVKGGRAQIRWANTMYQKAEVVDDGSNENSDNYLRLKNVATGKYLMTDGSVLVPSDSGVGEDKEWRFVEVNTAAGTYYNIDSKVRGIIRFTGGSSAPELISTNFSPPRTDVDKIWRVYNNEDGSYSFETRDSNRFLYHFIDENNDIITHFPYNDDPSKWILENSTLSTDNTGLRTTSIKIYPNPAKDKFTINFQNTNSIKQVEIYNILGKRVYQNKPSSNVLEVDSSGFQTGVYLVKAFTVNNQVFHSKLVID</sequence>
<dbReference type="EMBL" id="QFRI01000001">
    <property type="protein sequence ID" value="PWH84439.1"/>
    <property type="molecule type" value="Genomic_DNA"/>
</dbReference>
<evidence type="ECO:0000259" key="3">
    <source>
        <dbReference type="Pfam" id="PF18962"/>
    </source>
</evidence>
<dbReference type="AlphaFoldDB" id="A0A2U2X9I4"/>
<evidence type="ECO:0000259" key="5">
    <source>
        <dbReference type="Pfam" id="PF24208"/>
    </source>
</evidence>
<evidence type="ECO:0000313" key="7">
    <source>
        <dbReference type="Proteomes" id="UP000245375"/>
    </source>
</evidence>
<feature type="domain" description="PL28 ulvan lyase" evidence="4">
    <location>
        <begin position="25"/>
        <end position="283"/>
    </location>
</feature>
<dbReference type="InterPro" id="IPR057036">
    <property type="entry name" value="Beta-tre_PLH30"/>
</dbReference>
<dbReference type="Proteomes" id="UP000245375">
    <property type="component" value="Unassembled WGS sequence"/>
</dbReference>
<comment type="caution">
    <text evidence="6">The sequence shown here is derived from an EMBL/GenBank/DDBJ whole genome shotgun (WGS) entry which is preliminary data.</text>
</comment>
<dbReference type="Pfam" id="PF22826">
    <property type="entry name" value="PL28"/>
    <property type="match status" value="1"/>
</dbReference>
<evidence type="ECO:0000313" key="6">
    <source>
        <dbReference type="EMBL" id="PWH84439.1"/>
    </source>
</evidence>
<reference evidence="6" key="1">
    <citation type="submission" date="2018-05" db="EMBL/GenBank/DDBJ databases">
        <title>Algibacter marinivivus sp. nov., isolated from sample around a algae.</title>
        <authorList>
            <person name="Zhong X."/>
        </authorList>
    </citation>
    <scope>NUCLEOTIDE SEQUENCE [LARGE SCALE GENOMIC DNA]</scope>
    <source>
        <strain evidence="6">ZY111</strain>
    </source>
</reference>
<dbReference type="Pfam" id="PF24208">
    <property type="entry name" value="Beta-tre_PLH30"/>
    <property type="match status" value="1"/>
</dbReference>
<evidence type="ECO:0000256" key="2">
    <source>
        <dbReference type="SAM" id="SignalP"/>
    </source>
</evidence>
<dbReference type="RefSeq" id="WP_109352442.1">
    <property type="nucleotide sequence ID" value="NZ_QFRI01000001.1"/>
</dbReference>
<dbReference type="SUPFAM" id="SSF50370">
    <property type="entry name" value="Ricin B-like lectins"/>
    <property type="match status" value="1"/>
</dbReference>
<keyword evidence="1 2" id="KW-0732">Signal</keyword>
<feature type="chain" id="PRO_5015470811" evidence="2">
    <location>
        <begin position="24"/>
        <end position="517"/>
    </location>
</feature>
<protein>
    <submittedName>
        <fullName evidence="6">Uncharacterized protein</fullName>
    </submittedName>
</protein>
<proteinExistence type="predicted"/>
<keyword evidence="7" id="KW-1185">Reference proteome</keyword>
<organism evidence="6 7">
    <name type="scientific">Algibacter marinivivus</name>
    <dbReference type="NCBI Taxonomy" id="2100723"/>
    <lineage>
        <taxon>Bacteria</taxon>
        <taxon>Pseudomonadati</taxon>
        <taxon>Bacteroidota</taxon>
        <taxon>Flavobacteriia</taxon>
        <taxon>Flavobacteriales</taxon>
        <taxon>Flavobacteriaceae</taxon>
        <taxon>Algibacter</taxon>
    </lineage>
</organism>
<dbReference type="InterPro" id="IPR026444">
    <property type="entry name" value="Secre_tail"/>
</dbReference>
<feature type="domain" description="Endo-acting ulvan lyase beta-trefoil" evidence="5">
    <location>
        <begin position="299"/>
        <end position="423"/>
    </location>
</feature>
<dbReference type="InterPro" id="IPR054591">
    <property type="entry name" value="PL28"/>
</dbReference>